<evidence type="ECO:0000313" key="6">
    <source>
        <dbReference type="Proteomes" id="UP000176786"/>
    </source>
</evidence>
<dbReference type="SUPFAM" id="SSF46785">
    <property type="entry name" value="Winged helix' DNA-binding domain"/>
    <property type="match status" value="2"/>
</dbReference>
<keyword evidence="2" id="KW-0132">Cell division</keyword>
<sequence length="180" mass="20272">MKNDEKLKKNMEAILFMAGNPVSISEIAKSLEIEETQAHTLLDQLQAEWQERGIVISHSGNSYQMVTSSEASPAVKNFIQAQLREKLTEAAVETLSIITYKQPVSKTEIESIRGVNSQYILKLLLQRGLIEKLASAADARVQLYQTTHEFLHHLGVKSLKELPDFEEIIKNITLPETEIV</sequence>
<evidence type="ECO:0000256" key="4">
    <source>
        <dbReference type="ARBA" id="ARBA00023306"/>
    </source>
</evidence>
<organism evidence="5 6">
    <name type="scientific">Candidatus Doudnabacteria bacterium RIFCSPHIGHO2_02_FULL_46_11</name>
    <dbReference type="NCBI Taxonomy" id="1817832"/>
    <lineage>
        <taxon>Bacteria</taxon>
        <taxon>Candidatus Doudnaibacteriota</taxon>
    </lineage>
</organism>
<dbReference type="STRING" id="1817832.A3J48_04305"/>
<dbReference type="InterPro" id="IPR005234">
    <property type="entry name" value="ScpB_csome_segregation"/>
</dbReference>
<keyword evidence="1" id="KW-0963">Cytoplasm</keyword>
<name>A0A1F5P4B3_9BACT</name>
<protein>
    <submittedName>
        <fullName evidence="5">SMC-Scp complex subunit ScpB</fullName>
    </submittedName>
</protein>
<dbReference type="GO" id="GO:0051304">
    <property type="term" value="P:chromosome separation"/>
    <property type="evidence" value="ECO:0007669"/>
    <property type="project" value="InterPro"/>
</dbReference>
<reference evidence="5 6" key="1">
    <citation type="journal article" date="2016" name="Nat. Commun.">
        <title>Thousands of microbial genomes shed light on interconnected biogeochemical processes in an aquifer system.</title>
        <authorList>
            <person name="Anantharaman K."/>
            <person name="Brown C.T."/>
            <person name="Hug L.A."/>
            <person name="Sharon I."/>
            <person name="Castelle C.J."/>
            <person name="Probst A.J."/>
            <person name="Thomas B.C."/>
            <person name="Singh A."/>
            <person name="Wilkins M.J."/>
            <person name="Karaoz U."/>
            <person name="Brodie E.L."/>
            <person name="Williams K.H."/>
            <person name="Hubbard S.S."/>
            <person name="Banfield J.F."/>
        </authorList>
    </citation>
    <scope>NUCLEOTIDE SEQUENCE [LARGE SCALE GENOMIC DNA]</scope>
</reference>
<dbReference type="PIRSF" id="PIRSF019345">
    <property type="entry name" value="ScpB"/>
    <property type="match status" value="1"/>
</dbReference>
<gene>
    <name evidence="5" type="ORF">A3J48_04305</name>
</gene>
<dbReference type="Proteomes" id="UP000176786">
    <property type="component" value="Unassembled WGS sequence"/>
</dbReference>
<dbReference type="InterPro" id="IPR036388">
    <property type="entry name" value="WH-like_DNA-bd_sf"/>
</dbReference>
<dbReference type="PANTHER" id="PTHR34298">
    <property type="entry name" value="SEGREGATION AND CONDENSATION PROTEIN B"/>
    <property type="match status" value="1"/>
</dbReference>
<accession>A0A1F5P4B3</accession>
<dbReference type="Pfam" id="PF04079">
    <property type="entry name" value="SMC_ScpB"/>
    <property type="match status" value="1"/>
</dbReference>
<dbReference type="GO" id="GO:0051301">
    <property type="term" value="P:cell division"/>
    <property type="evidence" value="ECO:0007669"/>
    <property type="project" value="UniProtKB-KW"/>
</dbReference>
<dbReference type="PANTHER" id="PTHR34298:SF2">
    <property type="entry name" value="SEGREGATION AND CONDENSATION PROTEIN B"/>
    <property type="match status" value="1"/>
</dbReference>
<evidence type="ECO:0000256" key="1">
    <source>
        <dbReference type="ARBA" id="ARBA00022490"/>
    </source>
</evidence>
<evidence type="ECO:0000256" key="3">
    <source>
        <dbReference type="ARBA" id="ARBA00022829"/>
    </source>
</evidence>
<comment type="caution">
    <text evidence="5">The sequence shown here is derived from an EMBL/GenBank/DDBJ whole genome shotgun (WGS) entry which is preliminary data.</text>
</comment>
<keyword evidence="4" id="KW-0131">Cell cycle</keyword>
<dbReference type="AlphaFoldDB" id="A0A1F5P4B3"/>
<dbReference type="EMBL" id="MFES01000036">
    <property type="protein sequence ID" value="OGE84751.1"/>
    <property type="molecule type" value="Genomic_DNA"/>
</dbReference>
<proteinExistence type="predicted"/>
<dbReference type="NCBIfam" id="TIGR00281">
    <property type="entry name" value="SMC-Scp complex subunit ScpB"/>
    <property type="match status" value="1"/>
</dbReference>
<keyword evidence="3" id="KW-0159">Chromosome partition</keyword>
<dbReference type="Gene3D" id="1.10.10.10">
    <property type="entry name" value="Winged helix-like DNA-binding domain superfamily/Winged helix DNA-binding domain"/>
    <property type="match status" value="2"/>
</dbReference>
<dbReference type="InterPro" id="IPR036390">
    <property type="entry name" value="WH_DNA-bd_sf"/>
</dbReference>
<evidence type="ECO:0000313" key="5">
    <source>
        <dbReference type="EMBL" id="OGE84751.1"/>
    </source>
</evidence>
<evidence type="ECO:0000256" key="2">
    <source>
        <dbReference type="ARBA" id="ARBA00022618"/>
    </source>
</evidence>